<feature type="transmembrane region" description="Helical" evidence="1">
    <location>
        <begin position="277"/>
        <end position="296"/>
    </location>
</feature>
<feature type="transmembrane region" description="Helical" evidence="1">
    <location>
        <begin position="302"/>
        <end position="325"/>
    </location>
</feature>
<feature type="transmembrane region" description="Helical" evidence="1">
    <location>
        <begin position="126"/>
        <end position="144"/>
    </location>
</feature>
<feature type="transmembrane region" description="Helical" evidence="1">
    <location>
        <begin position="234"/>
        <end position="257"/>
    </location>
</feature>
<evidence type="ECO:0008006" key="4">
    <source>
        <dbReference type="Google" id="ProtNLM"/>
    </source>
</evidence>
<name>A0A5C8PBF1_9HYPH</name>
<dbReference type="AlphaFoldDB" id="A0A5C8PBF1"/>
<proteinExistence type="predicted"/>
<comment type="caution">
    <text evidence="2">The sequence shown here is derived from an EMBL/GenBank/DDBJ whole genome shotgun (WGS) entry which is preliminary data.</text>
</comment>
<evidence type="ECO:0000256" key="1">
    <source>
        <dbReference type="SAM" id="Phobius"/>
    </source>
</evidence>
<keyword evidence="1" id="KW-1133">Transmembrane helix</keyword>
<organism evidence="2 3">
    <name type="scientific">Vineibacter terrae</name>
    <dbReference type="NCBI Taxonomy" id="2586908"/>
    <lineage>
        <taxon>Bacteria</taxon>
        <taxon>Pseudomonadati</taxon>
        <taxon>Pseudomonadota</taxon>
        <taxon>Alphaproteobacteria</taxon>
        <taxon>Hyphomicrobiales</taxon>
        <taxon>Vineibacter</taxon>
    </lineage>
</organism>
<gene>
    <name evidence="2" type="ORF">FHP25_33315</name>
</gene>
<accession>A0A5C8PBF1</accession>
<dbReference type="RefSeq" id="WP_178133974.1">
    <property type="nucleotide sequence ID" value="NZ_VDUZ01000054.1"/>
</dbReference>
<sequence>MPSPCLRMAPEGRPLVGLGLHAAGAVLVVAAFVSCVALPLATYTTVLALFGFAHVASELRYVDHRFGARLGRDLFGAIVALLAAAVLMRLAGMRGWLAPPLAVSLEVALGAALLAITVAHMRQRRWLAAGVALVLVGGALLAPFETLLCLAVAHNLTPLAFLAEALRGAQRRRALAAAGIAFVALPLLIATGLPFAWLTQAGLVAPDATLFTSAGSLTQNLGAYVPAEAIHSDWALHAFSASVFAQCMHYIAVIAVLPRLIDGTRRPRLAWPDAARFGRLLFIGAAALAAGFALDYGLQRQAYALAALVHAWLELPVLALALGVARAQASPSP</sequence>
<evidence type="ECO:0000313" key="3">
    <source>
        <dbReference type="Proteomes" id="UP000321638"/>
    </source>
</evidence>
<feature type="transmembrane region" description="Helical" evidence="1">
    <location>
        <begin position="150"/>
        <end position="167"/>
    </location>
</feature>
<dbReference type="Proteomes" id="UP000321638">
    <property type="component" value="Unassembled WGS sequence"/>
</dbReference>
<keyword evidence="1" id="KW-0472">Membrane</keyword>
<evidence type="ECO:0000313" key="2">
    <source>
        <dbReference type="EMBL" id="TXL70760.1"/>
    </source>
</evidence>
<reference evidence="2 3" key="1">
    <citation type="submission" date="2019-06" db="EMBL/GenBank/DDBJ databases">
        <title>New taxonomy in bacterial strain CC-CFT640, isolated from vineyard.</title>
        <authorList>
            <person name="Lin S.-Y."/>
            <person name="Tsai C.-F."/>
            <person name="Young C.-C."/>
        </authorList>
    </citation>
    <scope>NUCLEOTIDE SEQUENCE [LARGE SCALE GENOMIC DNA]</scope>
    <source>
        <strain evidence="2 3">CC-CFT640</strain>
    </source>
</reference>
<keyword evidence="1" id="KW-0812">Transmembrane</keyword>
<protein>
    <recommendedName>
        <fullName evidence="4">Beta-carotene 15,15'-dioxygenase</fullName>
    </recommendedName>
</protein>
<keyword evidence="3" id="KW-1185">Reference proteome</keyword>
<feature type="transmembrane region" description="Helical" evidence="1">
    <location>
        <begin position="74"/>
        <end position="91"/>
    </location>
</feature>
<feature type="transmembrane region" description="Helical" evidence="1">
    <location>
        <begin position="97"/>
        <end position="119"/>
    </location>
</feature>
<feature type="transmembrane region" description="Helical" evidence="1">
    <location>
        <begin position="174"/>
        <end position="197"/>
    </location>
</feature>
<dbReference type="EMBL" id="VDUZ01000054">
    <property type="protein sequence ID" value="TXL70760.1"/>
    <property type="molecule type" value="Genomic_DNA"/>
</dbReference>
<dbReference type="PROSITE" id="PS51257">
    <property type="entry name" value="PROKAR_LIPOPROTEIN"/>
    <property type="match status" value="1"/>
</dbReference>
<feature type="transmembrane region" description="Helical" evidence="1">
    <location>
        <begin position="20"/>
        <end position="53"/>
    </location>
</feature>